<keyword evidence="6" id="KW-1185">Reference proteome</keyword>
<name>A0A811KSZ4_9BILA</name>
<evidence type="ECO:0000256" key="1">
    <source>
        <dbReference type="ARBA" id="ARBA00022741"/>
    </source>
</evidence>
<feature type="compositionally biased region" description="Basic and acidic residues" evidence="3">
    <location>
        <begin position="26"/>
        <end position="42"/>
    </location>
</feature>
<evidence type="ECO:0000256" key="3">
    <source>
        <dbReference type="SAM" id="MobiDB-lite"/>
    </source>
</evidence>
<dbReference type="EMBL" id="CAJFDH010000004">
    <property type="protein sequence ID" value="CAD5218728.1"/>
    <property type="molecule type" value="Genomic_DNA"/>
</dbReference>
<evidence type="ECO:0000256" key="2">
    <source>
        <dbReference type="ARBA" id="ARBA00022840"/>
    </source>
</evidence>
<dbReference type="EMBL" id="CAJFCW020000004">
    <property type="protein sequence ID" value="CAG9111496.1"/>
    <property type="molecule type" value="Genomic_DNA"/>
</dbReference>
<dbReference type="Pfam" id="PF07714">
    <property type="entry name" value="PK_Tyr_Ser-Thr"/>
    <property type="match status" value="1"/>
</dbReference>
<accession>A0A811KSZ4</accession>
<proteinExistence type="predicted"/>
<evidence type="ECO:0000313" key="5">
    <source>
        <dbReference type="EMBL" id="CAD5218728.1"/>
    </source>
</evidence>
<dbReference type="AlphaFoldDB" id="A0A811KSZ4"/>
<dbReference type="Gene3D" id="1.10.510.10">
    <property type="entry name" value="Transferase(Phosphotransferase) domain 1"/>
    <property type="match status" value="1"/>
</dbReference>
<dbReference type="Proteomes" id="UP000614601">
    <property type="component" value="Unassembled WGS sequence"/>
</dbReference>
<evidence type="ECO:0000313" key="6">
    <source>
        <dbReference type="Proteomes" id="UP000614601"/>
    </source>
</evidence>
<dbReference type="SUPFAM" id="SSF56112">
    <property type="entry name" value="Protein kinase-like (PK-like)"/>
    <property type="match status" value="1"/>
</dbReference>
<feature type="compositionally biased region" description="Basic residues" evidence="3">
    <location>
        <begin position="1"/>
        <end position="13"/>
    </location>
</feature>
<feature type="region of interest" description="Disordered" evidence="3">
    <location>
        <begin position="1"/>
        <end position="75"/>
    </location>
</feature>
<feature type="domain" description="Protein kinase" evidence="4">
    <location>
        <begin position="249"/>
        <end position="519"/>
    </location>
</feature>
<dbReference type="PANTHER" id="PTHR24418">
    <property type="entry name" value="TYROSINE-PROTEIN KINASE"/>
    <property type="match status" value="1"/>
</dbReference>
<dbReference type="OrthoDB" id="26722at2759"/>
<keyword evidence="1" id="KW-0547">Nucleotide-binding</keyword>
<dbReference type="GO" id="GO:0005524">
    <property type="term" value="F:ATP binding"/>
    <property type="evidence" value="ECO:0007669"/>
    <property type="project" value="UniProtKB-KW"/>
</dbReference>
<dbReference type="InterPro" id="IPR050198">
    <property type="entry name" value="Non-receptor_tyrosine_kinases"/>
</dbReference>
<keyword evidence="2" id="KW-0067">ATP-binding</keyword>
<organism evidence="5 6">
    <name type="scientific">Bursaphelenchus okinawaensis</name>
    <dbReference type="NCBI Taxonomy" id="465554"/>
    <lineage>
        <taxon>Eukaryota</taxon>
        <taxon>Metazoa</taxon>
        <taxon>Ecdysozoa</taxon>
        <taxon>Nematoda</taxon>
        <taxon>Chromadorea</taxon>
        <taxon>Rhabditida</taxon>
        <taxon>Tylenchina</taxon>
        <taxon>Tylenchomorpha</taxon>
        <taxon>Aphelenchoidea</taxon>
        <taxon>Aphelenchoididae</taxon>
        <taxon>Bursaphelenchus</taxon>
    </lineage>
</organism>
<dbReference type="Proteomes" id="UP000783686">
    <property type="component" value="Unassembled WGS sequence"/>
</dbReference>
<sequence length="543" mass="63055">MAESHGKKKKRAASPKEPSPRPALTPKERHVDVYHEDQKVKAEPVQAPRLKLPFRPGQPIPWTPKPRKTQLETNEQKAIRDGKLRCVHMWPTEAHKHALQHRPKPWVRDPVMNILHIDFYVGRVPLWYIETKLLKVPGDFILSRAHDNTPRISVMTHERDHAVATFTIAFEQSQNKSDRNFYYKFVGTNTHSNSIWGLVLQYRENPKLLEEETRRKASLLYPVIPCQSCMYVDYEYYFAPMHIRHFADLVPGAPIRVGRDGKVLKGTRTLHQDWLSPPQTAVHNAIIKEFEEYSAEILDKIFHELHIVQIIRHTIGWDTVVNVGGVYVFKKPYSIVYTECDGGSLLDYFKQKEHSEKDKVAILLDLATTLAHIHQHRILHGDIQARNVFVDTAGPYYKYGGMHYCVRVLPKDGPVMSRIHKEFPHSPRHTAPEVATTGILNEKTEVYSFGMLMYEVMTGEKPLKHLSDDEYWKKIKEDNNMRPVIMNLSPAIKKIIDDCWSTHVEKRPKMDDVCQALYNIKEKEDTINTTQENSKEQKHTETH</sequence>
<protein>
    <recommendedName>
        <fullName evidence="4">Protein kinase domain-containing protein</fullName>
    </recommendedName>
</protein>
<evidence type="ECO:0000259" key="4">
    <source>
        <dbReference type="PROSITE" id="PS50011"/>
    </source>
</evidence>
<dbReference type="InterPro" id="IPR001245">
    <property type="entry name" value="Ser-Thr/Tyr_kinase_cat_dom"/>
</dbReference>
<dbReference type="InterPro" id="IPR011009">
    <property type="entry name" value="Kinase-like_dom_sf"/>
</dbReference>
<reference evidence="5" key="1">
    <citation type="submission" date="2020-09" db="EMBL/GenBank/DDBJ databases">
        <authorList>
            <person name="Kikuchi T."/>
        </authorList>
    </citation>
    <scope>NUCLEOTIDE SEQUENCE</scope>
    <source>
        <strain evidence="5">SH1</strain>
    </source>
</reference>
<dbReference type="GO" id="GO:0004672">
    <property type="term" value="F:protein kinase activity"/>
    <property type="evidence" value="ECO:0007669"/>
    <property type="project" value="InterPro"/>
</dbReference>
<dbReference type="InterPro" id="IPR000719">
    <property type="entry name" value="Prot_kinase_dom"/>
</dbReference>
<gene>
    <name evidence="5" type="ORF">BOKJ2_LOCUS7938</name>
</gene>
<dbReference type="PROSITE" id="PS50011">
    <property type="entry name" value="PROTEIN_KINASE_DOM"/>
    <property type="match status" value="1"/>
</dbReference>
<comment type="caution">
    <text evidence="5">The sequence shown here is derived from an EMBL/GenBank/DDBJ whole genome shotgun (WGS) entry which is preliminary data.</text>
</comment>